<dbReference type="GO" id="GO:0005811">
    <property type="term" value="C:lipid droplet"/>
    <property type="evidence" value="ECO:0007669"/>
    <property type="project" value="TreeGrafter"/>
</dbReference>
<dbReference type="Pfam" id="PF00106">
    <property type="entry name" value="adh_short"/>
    <property type="match status" value="1"/>
</dbReference>
<dbReference type="PRINTS" id="PR00081">
    <property type="entry name" value="GDHRDH"/>
</dbReference>
<evidence type="ECO:0000256" key="4">
    <source>
        <dbReference type="SAM" id="MobiDB-lite"/>
    </source>
</evidence>
<dbReference type="InterPro" id="IPR036291">
    <property type="entry name" value="NAD(P)-bd_dom_sf"/>
</dbReference>
<dbReference type="EMBL" id="KZ613517">
    <property type="protein sequence ID" value="PMD14975.1"/>
    <property type="molecule type" value="Genomic_DNA"/>
</dbReference>
<reference evidence="6 7" key="1">
    <citation type="submission" date="2016-05" db="EMBL/GenBank/DDBJ databases">
        <title>A degradative enzymes factory behind the ericoid mycorrhizal symbiosis.</title>
        <authorList>
            <consortium name="DOE Joint Genome Institute"/>
            <person name="Martino E."/>
            <person name="Morin E."/>
            <person name="Grelet G."/>
            <person name="Kuo A."/>
            <person name="Kohler A."/>
            <person name="Daghino S."/>
            <person name="Barry K."/>
            <person name="Choi C."/>
            <person name="Cichocki N."/>
            <person name="Clum A."/>
            <person name="Copeland A."/>
            <person name="Hainaut M."/>
            <person name="Haridas S."/>
            <person name="Labutti K."/>
            <person name="Lindquist E."/>
            <person name="Lipzen A."/>
            <person name="Khouja H.-R."/>
            <person name="Murat C."/>
            <person name="Ohm R."/>
            <person name="Olson A."/>
            <person name="Spatafora J."/>
            <person name="Veneault-Fourrey C."/>
            <person name="Henrissat B."/>
            <person name="Grigoriev I."/>
            <person name="Martin F."/>
            <person name="Perotto S."/>
        </authorList>
    </citation>
    <scope>NUCLEOTIDE SEQUENCE [LARGE SCALE GENOMIC DNA]</scope>
    <source>
        <strain evidence="6 7">UAMH 7357</strain>
    </source>
</reference>
<comment type="similarity">
    <text evidence="1 3">Belongs to the short-chain dehydrogenases/reductases (SDR) family.</text>
</comment>
<sequence>MTSDTSKQSVLITGCSKGGIGDALAQEFHTRGFTVFATARNLDRIQHLKELGCDIFVLDVMDQKSIFEAVEYVSKKTGGELHFLINNAGLNYRSTILDADLPSFAQVFAVKVFGAVSMTRSFGPLLTKAKGTICNMGSMAPYFKSPILMAYAGANSALEYLSHQMRMELDPFGVSVVHVSFPGHRRRDSKQLRPRTSLHPPNLAVPASSNSDHQKLLPTLGQHDGCPVRQHIGVKINAEEKTSDGLFGQ</sequence>
<evidence type="ECO:0000256" key="3">
    <source>
        <dbReference type="RuleBase" id="RU000363"/>
    </source>
</evidence>
<dbReference type="PANTHER" id="PTHR44169">
    <property type="entry name" value="NADPH-DEPENDENT 1-ACYLDIHYDROXYACETONE PHOSPHATE REDUCTASE"/>
    <property type="match status" value="1"/>
</dbReference>
<dbReference type="SMART" id="SM00822">
    <property type="entry name" value="PKS_KR"/>
    <property type="match status" value="1"/>
</dbReference>
<dbReference type="GO" id="GO:0000140">
    <property type="term" value="F:acylglycerone-phosphate reductase (NADP+) activity"/>
    <property type="evidence" value="ECO:0007669"/>
    <property type="project" value="TreeGrafter"/>
</dbReference>
<dbReference type="Proteomes" id="UP000235672">
    <property type="component" value="Unassembled WGS sequence"/>
</dbReference>
<keyword evidence="7" id="KW-1185">Reference proteome</keyword>
<evidence type="ECO:0000256" key="1">
    <source>
        <dbReference type="ARBA" id="ARBA00006484"/>
    </source>
</evidence>
<dbReference type="InterPro" id="IPR002347">
    <property type="entry name" value="SDR_fam"/>
</dbReference>
<dbReference type="AlphaFoldDB" id="A0A2J6PLS3"/>
<evidence type="ECO:0000259" key="5">
    <source>
        <dbReference type="SMART" id="SM00822"/>
    </source>
</evidence>
<dbReference type="GO" id="GO:0005783">
    <property type="term" value="C:endoplasmic reticulum"/>
    <property type="evidence" value="ECO:0007669"/>
    <property type="project" value="TreeGrafter"/>
</dbReference>
<dbReference type="OrthoDB" id="2102561at2759"/>
<dbReference type="InterPro" id="IPR057326">
    <property type="entry name" value="KR_dom"/>
</dbReference>
<dbReference type="GO" id="GO:0006654">
    <property type="term" value="P:phosphatidic acid biosynthetic process"/>
    <property type="evidence" value="ECO:0007669"/>
    <property type="project" value="TreeGrafter"/>
</dbReference>
<protein>
    <submittedName>
        <fullName evidence="6">NAD(P)-binding protein</fullName>
    </submittedName>
</protein>
<evidence type="ECO:0000313" key="6">
    <source>
        <dbReference type="EMBL" id="PMD14975.1"/>
    </source>
</evidence>
<name>A0A2J6PLS3_9HELO</name>
<accession>A0A2J6PLS3</accession>
<dbReference type="Gene3D" id="3.40.50.720">
    <property type="entry name" value="NAD(P)-binding Rossmann-like Domain"/>
    <property type="match status" value="1"/>
</dbReference>
<evidence type="ECO:0000313" key="7">
    <source>
        <dbReference type="Proteomes" id="UP000235672"/>
    </source>
</evidence>
<dbReference type="PRINTS" id="PR00080">
    <property type="entry name" value="SDRFAMILY"/>
</dbReference>
<dbReference type="PANTHER" id="PTHR44169:SF6">
    <property type="entry name" value="NADPH-DEPENDENT 1-ACYLDIHYDROXYACETONE PHOSPHATE REDUCTASE"/>
    <property type="match status" value="1"/>
</dbReference>
<organism evidence="6 7">
    <name type="scientific">Hyaloscypha hepaticicola</name>
    <dbReference type="NCBI Taxonomy" id="2082293"/>
    <lineage>
        <taxon>Eukaryota</taxon>
        <taxon>Fungi</taxon>
        <taxon>Dikarya</taxon>
        <taxon>Ascomycota</taxon>
        <taxon>Pezizomycotina</taxon>
        <taxon>Leotiomycetes</taxon>
        <taxon>Helotiales</taxon>
        <taxon>Hyaloscyphaceae</taxon>
        <taxon>Hyaloscypha</taxon>
    </lineage>
</organism>
<feature type="region of interest" description="Disordered" evidence="4">
    <location>
        <begin position="185"/>
        <end position="212"/>
    </location>
</feature>
<proteinExistence type="inferred from homology"/>
<evidence type="ECO:0000256" key="2">
    <source>
        <dbReference type="ARBA" id="ARBA00023002"/>
    </source>
</evidence>
<dbReference type="STRING" id="1745343.A0A2J6PLS3"/>
<dbReference type="GO" id="GO:0004806">
    <property type="term" value="F:triacylglycerol lipase activity"/>
    <property type="evidence" value="ECO:0007669"/>
    <property type="project" value="TreeGrafter"/>
</dbReference>
<dbReference type="GO" id="GO:0019433">
    <property type="term" value="P:triglyceride catabolic process"/>
    <property type="evidence" value="ECO:0007669"/>
    <property type="project" value="TreeGrafter"/>
</dbReference>
<dbReference type="SUPFAM" id="SSF51735">
    <property type="entry name" value="NAD(P)-binding Rossmann-fold domains"/>
    <property type="match status" value="1"/>
</dbReference>
<gene>
    <name evidence="6" type="ORF">NA56DRAFT_650551</name>
</gene>
<keyword evidence="2" id="KW-0560">Oxidoreductase</keyword>
<feature type="domain" description="Ketoreductase" evidence="5">
    <location>
        <begin position="8"/>
        <end position="185"/>
    </location>
</feature>